<protein>
    <submittedName>
        <fullName evidence="1">Aspartokinase</fullName>
        <ecNumber evidence="1">1.1.1.3</ecNumber>
        <ecNumber evidence="1">2.7.2.4</ecNumber>
    </submittedName>
</protein>
<evidence type="ECO:0000313" key="1">
    <source>
        <dbReference type="EMBL" id="GAL24313.1"/>
    </source>
</evidence>
<evidence type="ECO:0000313" key="2">
    <source>
        <dbReference type="Proteomes" id="UP000029223"/>
    </source>
</evidence>
<dbReference type="GO" id="GO:0004412">
    <property type="term" value="F:homoserine dehydrogenase activity"/>
    <property type="evidence" value="ECO:0007669"/>
    <property type="project" value="UniProtKB-EC"/>
</dbReference>
<dbReference type="Proteomes" id="UP000029223">
    <property type="component" value="Unassembled WGS sequence"/>
</dbReference>
<keyword evidence="1" id="KW-0560">Oxidoreductase</keyword>
<comment type="caution">
    <text evidence="1">The sequence shown here is derived from an EMBL/GenBank/DDBJ whole genome shotgun (WGS) entry which is preliminary data.</text>
</comment>
<reference evidence="2" key="1">
    <citation type="submission" date="2014-09" db="EMBL/GenBank/DDBJ databases">
        <title>Vibrio variabilis JCM 19239. (C206) whole genome shotgun sequence.</title>
        <authorList>
            <person name="Sawabe T."/>
            <person name="Meirelles P."/>
            <person name="Nakanishi M."/>
            <person name="Sayaka M."/>
            <person name="Hattori M."/>
            <person name="Ohkuma M."/>
        </authorList>
    </citation>
    <scope>NUCLEOTIDE SEQUENCE [LARGE SCALE GENOMIC DNA]</scope>
    <source>
        <strain evidence="2">JCM 19239</strain>
    </source>
</reference>
<keyword evidence="2" id="KW-1185">Reference proteome</keyword>
<dbReference type="EC" id="1.1.1.3" evidence="1"/>
<sequence length="84" mass="8808">MAPLAFEAQADQSRLRLAYTAEIASGALTELQDLAIEAEIKLKEGYSMLAAVGAGVTKMPTTVLASISNLNTHRSSSSLKPSLS</sequence>
<dbReference type="EMBL" id="BBMS01000003">
    <property type="protein sequence ID" value="GAL24313.1"/>
    <property type="molecule type" value="Genomic_DNA"/>
</dbReference>
<proteinExistence type="predicted"/>
<accession>A0ABQ0J6A0</accession>
<organism evidence="1 2">
    <name type="scientific">Vibrio variabilis</name>
    <dbReference type="NCBI Taxonomy" id="990271"/>
    <lineage>
        <taxon>Bacteria</taxon>
        <taxon>Pseudomonadati</taxon>
        <taxon>Pseudomonadota</taxon>
        <taxon>Gammaproteobacteria</taxon>
        <taxon>Vibrionales</taxon>
        <taxon>Vibrionaceae</taxon>
        <taxon>Vibrio</taxon>
    </lineage>
</organism>
<keyword evidence="1" id="KW-0808">Transferase</keyword>
<dbReference type="GO" id="GO:0004072">
    <property type="term" value="F:aspartate kinase activity"/>
    <property type="evidence" value="ECO:0007669"/>
    <property type="project" value="UniProtKB-EC"/>
</dbReference>
<reference evidence="2" key="2">
    <citation type="submission" date="2014-09" db="EMBL/GenBank/DDBJ databases">
        <authorList>
            <consortium name="NBRP consortium"/>
            <person name="Sawabe T."/>
            <person name="Meirelles P."/>
            <person name="Nakanishi M."/>
            <person name="Sayaka M."/>
            <person name="Hattori M."/>
            <person name="Ohkuma M."/>
        </authorList>
    </citation>
    <scope>NUCLEOTIDE SEQUENCE [LARGE SCALE GENOMIC DNA]</scope>
    <source>
        <strain evidence="2">JCM 19239</strain>
    </source>
</reference>
<dbReference type="EC" id="2.7.2.4" evidence="1"/>
<gene>
    <name evidence="1" type="ORF">JCM19239_4016</name>
</gene>
<name>A0ABQ0J6A0_9VIBR</name>